<gene>
    <name evidence="1" type="ORF">PGTUg99_037724</name>
</gene>
<organism evidence="1 2">
    <name type="scientific">Puccinia graminis f. sp. tritici</name>
    <dbReference type="NCBI Taxonomy" id="56615"/>
    <lineage>
        <taxon>Eukaryota</taxon>
        <taxon>Fungi</taxon>
        <taxon>Dikarya</taxon>
        <taxon>Basidiomycota</taxon>
        <taxon>Pucciniomycotina</taxon>
        <taxon>Pucciniomycetes</taxon>
        <taxon>Pucciniales</taxon>
        <taxon>Pucciniaceae</taxon>
        <taxon>Puccinia</taxon>
    </lineage>
</organism>
<comment type="caution">
    <text evidence="1">The sequence shown here is derived from an EMBL/GenBank/DDBJ whole genome shotgun (WGS) entry which is preliminary data.</text>
</comment>
<proteinExistence type="predicted"/>
<sequence>MTPAPEGFEAFEAYVSLSEELIHFTEGSIAIDAWRLPSNLVVRQIHEFFYASLFAKGRMIALSSCSSD</sequence>
<dbReference type="Proteomes" id="UP000325313">
    <property type="component" value="Unassembled WGS sequence"/>
</dbReference>
<evidence type="ECO:0000313" key="2">
    <source>
        <dbReference type="Proteomes" id="UP000325313"/>
    </source>
</evidence>
<reference evidence="1 2" key="1">
    <citation type="submission" date="2019-05" db="EMBL/GenBank/DDBJ databases">
        <title>Emergence of the Ug99 lineage of the wheat stem rust pathogen through somatic hybridization.</title>
        <authorList>
            <person name="Li F."/>
            <person name="Upadhyaya N.M."/>
            <person name="Sperschneider J."/>
            <person name="Matny O."/>
            <person name="Nguyen-Phuc H."/>
            <person name="Mago R."/>
            <person name="Raley C."/>
            <person name="Miller M.E."/>
            <person name="Silverstein K.A.T."/>
            <person name="Henningsen E."/>
            <person name="Hirsch C.D."/>
            <person name="Visser B."/>
            <person name="Pretorius Z.A."/>
            <person name="Steffenson B.J."/>
            <person name="Schwessinger B."/>
            <person name="Dodds P.N."/>
            <person name="Figueroa M."/>
        </authorList>
    </citation>
    <scope>NUCLEOTIDE SEQUENCE [LARGE SCALE GENOMIC DNA]</scope>
    <source>
        <strain evidence="1 2">Ug99</strain>
    </source>
</reference>
<dbReference type="AlphaFoldDB" id="A0A5B0RAY4"/>
<accession>A0A5B0RAY4</accession>
<name>A0A5B0RAY4_PUCGR</name>
<protein>
    <submittedName>
        <fullName evidence="1">Uncharacterized protein</fullName>
    </submittedName>
</protein>
<dbReference type="EMBL" id="VDEP01000236">
    <property type="protein sequence ID" value="KAA1122512.1"/>
    <property type="molecule type" value="Genomic_DNA"/>
</dbReference>
<evidence type="ECO:0000313" key="1">
    <source>
        <dbReference type="EMBL" id="KAA1122512.1"/>
    </source>
</evidence>